<name>A0A554XCA5_9BURK</name>
<reference evidence="1 2" key="1">
    <citation type="submission" date="2019-07" db="EMBL/GenBank/DDBJ databases">
        <title>Tepidimonas charontis SPSP-6 draft genome.</title>
        <authorList>
            <person name="Da Costa M.S."/>
            <person name="Froufe H.J.C."/>
            <person name="Egas C."/>
            <person name="Albuquerque L."/>
        </authorList>
    </citation>
    <scope>NUCLEOTIDE SEQUENCE [LARGE SCALE GENOMIC DNA]</scope>
    <source>
        <strain evidence="1 2">SPSP-6</strain>
    </source>
</reference>
<protein>
    <recommendedName>
        <fullName evidence="3">S-layer protein</fullName>
    </recommendedName>
</protein>
<accession>A0A554XCA5</accession>
<organism evidence="1 2">
    <name type="scientific">Tepidimonas charontis</name>
    <dbReference type="NCBI Taxonomy" id="2267262"/>
    <lineage>
        <taxon>Bacteria</taxon>
        <taxon>Pseudomonadati</taxon>
        <taxon>Pseudomonadota</taxon>
        <taxon>Betaproteobacteria</taxon>
        <taxon>Burkholderiales</taxon>
        <taxon>Tepidimonas</taxon>
    </lineage>
</organism>
<dbReference type="RefSeq" id="WP_144328676.1">
    <property type="nucleotide sequence ID" value="NZ_VJON01000027.1"/>
</dbReference>
<evidence type="ECO:0000313" key="1">
    <source>
        <dbReference type="EMBL" id="TSE33475.1"/>
    </source>
</evidence>
<dbReference type="OrthoDB" id="8607307at2"/>
<comment type="caution">
    <text evidence="1">The sequence shown here is derived from an EMBL/GenBank/DDBJ whole genome shotgun (WGS) entry which is preliminary data.</text>
</comment>
<dbReference type="EMBL" id="VJON01000027">
    <property type="protein sequence ID" value="TSE33475.1"/>
    <property type="molecule type" value="Genomic_DNA"/>
</dbReference>
<dbReference type="AlphaFoldDB" id="A0A554XCA5"/>
<evidence type="ECO:0008006" key="3">
    <source>
        <dbReference type="Google" id="ProtNLM"/>
    </source>
</evidence>
<proteinExistence type="predicted"/>
<keyword evidence="2" id="KW-1185">Reference proteome</keyword>
<gene>
    <name evidence="1" type="ORF">Tchar_01731</name>
</gene>
<evidence type="ECO:0000313" key="2">
    <source>
        <dbReference type="Proteomes" id="UP000318294"/>
    </source>
</evidence>
<dbReference type="Proteomes" id="UP000318294">
    <property type="component" value="Unassembled WGS sequence"/>
</dbReference>
<sequence>MALTASQQQDAYRFFVVAFGAVPGVTYMNQIADAYAFGWNTQRIVEEYTTKPQFLSRYPAFFTDEQFATKLVNDVVGSSATQAAKDQAVADIKAALAGGWSRGKVIYQVFNNLANKPHTDADWGNTAKMFENKVKVAKYLTETKLFDSTDLPTLQGALANVTATSDVSTPAAIDALLAGTPANPNQGQTFTLTVGTDYADTISSFKNGGLITSDFKFTSGNETVNAGAGTLNNADALVDGSTTDADVLNATLSSGAVVTPTAIQNIETINLTATVAGSGLSFANVTGTKTVTLTGAANSTLQSINAKAAPTIEVKNYNKTLTLDVDSLAGTTAGGNAESLALKVSGMTASGTVIPGITVTTTIAGAGALETLNLESAGSTKNTVALTAGANVNAVTKTVVTGAADLDLRVAHGLINGQTLDASGHTANLNLVIDRNTAATAVTNLTNVTGVDTYTFRDSAAGGDALVASGLANGSTVILTYGTTGASSLAVKGAASSSTNVLNLTLDHATDATDVAVAASLTIADVETINIKSEGGTTTGNSIAQLTVDSGAKVTVDGSTKLDLQLANTSKVSVVEVKGSGAHKVHFAGTATYSIGKNLTIDGAAATGKLTLDGLNFAGTTLETLTIYGGSNDDTITGTSNANAKNVIDAGAGKDTVTVTTANNSNVTLGAGADELKINGVTGTGFVTITDFALGSGGDKLSVDTANTMTFNAVVVTTNTAGADGVASKLSILGFAVANDAAAKAELATGGETAIIVINNASGVAELWYDADGLVGGEVKLATFENITTVGVLTDATSGFVAANFGTWA</sequence>